<gene>
    <name evidence="1" type="ORF">ACFPWU_02985</name>
</gene>
<comment type="caution">
    <text evidence="1">The sequence shown here is derived from an EMBL/GenBank/DDBJ whole genome shotgun (WGS) entry which is preliminary data.</text>
</comment>
<dbReference type="Pfam" id="PF14907">
    <property type="entry name" value="NTP_transf_5"/>
    <property type="match status" value="1"/>
</dbReference>
<name>A0ABW1QT14_9ACTN</name>
<dbReference type="EMBL" id="JBHSQI010000002">
    <property type="protein sequence ID" value="MFC6152629.1"/>
    <property type="molecule type" value="Genomic_DNA"/>
</dbReference>
<accession>A0ABW1QT14</accession>
<proteinExistence type="predicted"/>
<organism evidence="1 2">
    <name type="scientific">Nocardioides yefusunii</name>
    <dbReference type="NCBI Taxonomy" id="2500546"/>
    <lineage>
        <taxon>Bacteria</taxon>
        <taxon>Bacillati</taxon>
        <taxon>Actinomycetota</taxon>
        <taxon>Actinomycetes</taxon>
        <taxon>Propionibacteriales</taxon>
        <taxon>Nocardioidaceae</taxon>
        <taxon>Nocardioides</taxon>
    </lineage>
</organism>
<evidence type="ECO:0000313" key="2">
    <source>
        <dbReference type="Proteomes" id="UP001596098"/>
    </source>
</evidence>
<dbReference type="Proteomes" id="UP001596098">
    <property type="component" value="Unassembled WGS sequence"/>
</dbReference>
<sequence length="304" mass="34603">MTTSEMRLSSAEAIPLAYALVARVAADHGIRALAIKGVVLAHHGLREPRVSADIDVMVHPDDLDAMQAAMESADWRLAGPHENPQILGHHSIDLLNDHWPIGLDLHSFFPGFLAPASEVFEILWQRRIELPQAGHPVQFTDLASSAAIAALHHLRSLWRPENETAFDRLVEKASTRLDASDRADLSRLSEETGCVRPLAPFFDRIGMTVAPSHPAEDTEYERWMLGTTAHPYTAWWYAFKELPWRERPRYIWYALVLSPDEIRAYHGDHASETPLWKLRVQRVTRVCRAVPSVMKREIERRRKV</sequence>
<protein>
    <submittedName>
        <fullName evidence="1">Nucleotidyltransferase family protein</fullName>
    </submittedName>
</protein>
<reference evidence="2" key="1">
    <citation type="journal article" date="2019" name="Int. J. Syst. Evol. Microbiol.">
        <title>The Global Catalogue of Microorganisms (GCM) 10K type strain sequencing project: providing services to taxonomists for standard genome sequencing and annotation.</title>
        <authorList>
            <consortium name="The Broad Institute Genomics Platform"/>
            <consortium name="The Broad Institute Genome Sequencing Center for Infectious Disease"/>
            <person name="Wu L."/>
            <person name="Ma J."/>
        </authorList>
    </citation>
    <scope>NUCLEOTIDE SEQUENCE [LARGE SCALE GENOMIC DNA]</scope>
    <source>
        <strain evidence="2">DFY28</strain>
    </source>
</reference>
<dbReference type="RefSeq" id="WP_128219710.1">
    <property type="nucleotide sequence ID" value="NZ_CP034929.1"/>
</dbReference>
<keyword evidence="2" id="KW-1185">Reference proteome</keyword>
<dbReference type="InterPro" id="IPR039498">
    <property type="entry name" value="NTP_transf_5"/>
</dbReference>
<evidence type="ECO:0000313" key="1">
    <source>
        <dbReference type="EMBL" id="MFC6152629.1"/>
    </source>
</evidence>